<gene>
    <name evidence="2" type="ORF">IAC39_04985</name>
</gene>
<dbReference type="Gene3D" id="3.30.1180.10">
    <property type="match status" value="1"/>
</dbReference>
<sequence length="282" mass="30553">MAVRLVIDSASDIEYSMAMEKGWVFLPITVSFGEEQLKDGIDINASSFYDRLIESDVMPVTSQITPYVYQQTFDKIIESGDTPIVITLSSKLSGTYQSACVAAENAAAKVYVIDSLNAALGESLIVEYADRLVRQGLSPEEIVEKVEEKKGKIHLLALLDTLEYLKKGGRISSAVAFAGALLSIKPVIAVEDGEVKLVGKARGSKNGNNLLAEMIRSCGQIDYDMPYTLAYSGNSDALLKKYVEDSKHLWAEDADKMPVMRIGATIGTHVGPGAIGVAFFVK</sequence>
<dbReference type="NCBIfam" id="TIGR00762">
    <property type="entry name" value="DegV"/>
    <property type="match status" value="1"/>
</dbReference>
<organism evidence="2 3">
    <name type="scientific">Candidatus Faeciplasma pullistercoris</name>
    <dbReference type="NCBI Taxonomy" id="2840800"/>
    <lineage>
        <taxon>Bacteria</taxon>
        <taxon>Bacillati</taxon>
        <taxon>Bacillota</taxon>
        <taxon>Clostridia</taxon>
        <taxon>Eubacteriales</taxon>
        <taxon>Oscillospiraceae</taxon>
        <taxon>Oscillospiraceae incertae sedis</taxon>
        <taxon>Candidatus Faeciplasma</taxon>
    </lineage>
</organism>
<dbReference type="InterPro" id="IPR003797">
    <property type="entry name" value="DegV"/>
</dbReference>
<reference evidence="2" key="2">
    <citation type="journal article" date="2021" name="PeerJ">
        <title>Extensive microbial diversity within the chicken gut microbiome revealed by metagenomics and culture.</title>
        <authorList>
            <person name="Gilroy R."/>
            <person name="Ravi A."/>
            <person name="Getino M."/>
            <person name="Pursley I."/>
            <person name="Horton D.L."/>
            <person name="Alikhan N.F."/>
            <person name="Baker D."/>
            <person name="Gharbi K."/>
            <person name="Hall N."/>
            <person name="Watson M."/>
            <person name="Adriaenssens E.M."/>
            <person name="Foster-Nyarko E."/>
            <person name="Jarju S."/>
            <person name="Secka A."/>
            <person name="Antonio M."/>
            <person name="Oren A."/>
            <person name="Chaudhuri R.R."/>
            <person name="La Ragione R."/>
            <person name="Hildebrand F."/>
            <person name="Pallen M.J."/>
        </authorList>
    </citation>
    <scope>NUCLEOTIDE SEQUENCE</scope>
    <source>
        <strain evidence="2">CHK33-4379</strain>
    </source>
</reference>
<dbReference type="Proteomes" id="UP000824136">
    <property type="component" value="Unassembled WGS sequence"/>
</dbReference>
<proteinExistence type="predicted"/>
<dbReference type="PANTHER" id="PTHR33434:SF2">
    <property type="entry name" value="FATTY ACID-BINDING PROTEIN TM_1468"/>
    <property type="match status" value="1"/>
</dbReference>
<name>A0A9D1GUL6_9FIRM</name>
<reference evidence="2" key="1">
    <citation type="submission" date="2020-10" db="EMBL/GenBank/DDBJ databases">
        <authorList>
            <person name="Gilroy R."/>
        </authorList>
    </citation>
    <scope>NUCLEOTIDE SEQUENCE</scope>
    <source>
        <strain evidence="2">CHK33-4379</strain>
    </source>
</reference>
<dbReference type="PANTHER" id="PTHR33434">
    <property type="entry name" value="DEGV DOMAIN-CONTAINING PROTEIN DR_1986-RELATED"/>
    <property type="match status" value="1"/>
</dbReference>
<evidence type="ECO:0000256" key="1">
    <source>
        <dbReference type="ARBA" id="ARBA00023121"/>
    </source>
</evidence>
<dbReference type="Pfam" id="PF02645">
    <property type="entry name" value="DegV"/>
    <property type="match status" value="1"/>
</dbReference>
<dbReference type="SUPFAM" id="SSF82549">
    <property type="entry name" value="DAK1/DegV-like"/>
    <property type="match status" value="1"/>
</dbReference>
<dbReference type="AlphaFoldDB" id="A0A9D1GUL6"/>
<dbReference type="GO" id="GO:0008289">
    <property type="term" value="F:lipid binding"/>
    <property type="evidence" value="ECO:0007669"/>
    <property type="project" value="UniProtKB-KW"/>
</dbReference>
<keyword evidence="1" id="KW-0446">Lipid-binding</keyword>
<accession>A0A9D1GUL6</accession>
<dbReference type="PROSITE" id="PS51482">
    <property type="entry name" value="DEGV"/>
    <property type="match status" value="1"/>
</dbReference>
<evidence type="ECO:0000313" key="3">
    <source>
        <dbReference type="Proteomes" id="UP000824136"/>
    </source>
</evidence>
<dbReference type="InterPro" id="IPR043168">
    <property type="entry name" value="DegV_C"/>
</dbReference>
<dbReference type="EMBL" id="DVLL01000019">
    <property type="protein sequence ID" value="HIT59043.1"/>
    <property type="molecule type" value="Genomic_DNA"/>
</dbReference>
<dbReference type="Gene3D" id="3.40.50.10170">
    <property type="match status" value="1"/>
</dbReference>
<protein>
    <submittedName>
        <fullName evidence="2">DegV family protein</fullName>
    </submittedName>
</protein>
<comment type="caution">
    <text evidence="2">The sequence shown here is derived from an EMBL/GenBank/DDBJ whole genome shotgun (WGS) entry which is preliminary data.</text>
</comment>
<dbReference type="InterPro" id="IPR050270">
    <property type="entry name" value="DegV_domain_contain"/>
</dbReference>
<evidence type="ECO:0000313" key="2">
    <source>
        <dbReference type="EMBL" id="HIT59043.1"/>
    </source>
</evidence>